<organism evidence="1">
    <name type="scientific">marine sediment metagenome</name>
    <dbReference type="NCBI Taxonomy" id="412755"/>
    <lineage>
        <taxon>unclassified sequences</taxon>
        <taxon>metagenomes</taxon>
        <taxon>ecological metagenomes</taxon>
    </lineage>
</organism>
<proteinExistence type="predicted"/>
<name>X0V8D8_9ZZZZ</name>
<reference evidence="1" key="1">
    <citation type="journal article" date="2014" name="Front. Microbiol.">
        <title>High frequency of phylogenetically diverse reductive dehalogenase-homologous genes in deep subseafloor sedimentary metagenomes.</title>
        <authorList>
            <person name="Kawai M."/>
            <person name="Futagami T."/>
            <person name="Toyoda A."/>
            <person name="Takaki Y."/>
            <person name="Nishi S."/>
            <person name="Hori S."/>
            <person name="Arai W."/>
            <person name="Tsubouchi T."/>
            <person name="Morono Y."/>
            <person name="Uchiyama I."/>
            <person name="Ito T."/>
            <person name="Fujiyama A."/>
            <person name="Inagaki F."/>
            <person name="Takami H."/>
        </authorList>
    </citation>
    <scope>NUCLEOTIDE SEQUENCE</scope>
    <source>
        <strain evidence="1">Expedition CK06-06</strain>
    </source>
</reference>
<protein>
    <submittedName>
        <fullName evidence="1">Uncharacterized protein</fullName>
    </submittedName>
</protein>
<feature type="non-terminal residue" evidence="1">
    <location>
        <position position="1"/>
    </location>
</feature>
<gene>
    <name evidence="1" type="ORF">S01H1_59495</name>
</gene>
<dbReference type="AlphaFoldDB" id="X0V8D8"/>
<dbReference type="EMBL" id="BARS01038918">
    <property type="protein sequence ID" value="GAG14415.1"/>
    <property type="molecule type" value="Genomic_DNA"/>
</dbReference>
<accession>X0V8D8</accession>
<comment type="caution">
    <text evidence="1">The sequence shown here is derived from an EMBL/GenBank/DDBJ whole genome shotgun (WGS) entry which is preliminary data.</text>
</comment>
<evidence type="ECO:0000313" key="1">
    <source>
        <dbReference type="EMBL" id="GAG14415.1"/>
    </source>
</evidence>
<sequence length="122" mass="13896">AADDPLYGQAAKDYWGTVNVKGSGNIPLFLDCWFWCAGPENDDTPPAGDGPEYRIDPHTNSMNRFCINRHQQGINGVFLDYSARKVWLKDLWHVKWAKNFNINAPCPNWATEAPWMAQFKGH</sequence>